<evidence type="ECO:0000256" key="2">
    <source>
        <dbReference type="RuleBase" id="RU363120"/>
    </source>
</evidence>
<dbReference type="Pfam" id="PF04667">
    <property type="entry name" value="Endosulfine"/>
    <property type="match status" value="1"/>
</dbReference>
<dbReference type="PANTHER" id="PTHR34804">
    <property type="entry name" value="CAMP-REGULATED PHOSPHOPROTEIN 19-RELATED PROTEIN"/>
    <property type="match status" value="1"/>
</dbReference>
<evidence type="ECO:0000256" key="1">
    <source>
        <dbReference type="ARBA" id="ARBA00010520"/>
    </source>
</evidence>
<sequence length="233" mass="25794">MRTGTPTHQRRLVARRLVQRGSRARRPATAFRRDRARRVDDRATVGSRAQRRRVPWVSCKAEDPLCQLENRRAVARAFRAAARGSSASSPRSLPYELYINRPAPPRRTRFVPPRPPPSPPLPVSLQRAPQVAGKRGIGGGREQEMAGCGGAKSSVCICKEEEACVEKKYGGIAPKKPLISKDHERAYFDSADWVLGKQAANSSTRAAVESLKPKLKRTPHHQLPPRKPTCASS</sequence>
<dbReference type="AlphaFoldDB" id="A0A2T8I563"/>
<comment type="similarity">
    <text evidence="1 2">Belongs to the endosulfine family.</text>
</comment>
<dbReference type="EMBL" id="CM008054">
    <property type="protein sequence ID" value="PVH32810.1"/>
    <property type="molecule type" value="Genomic_DNA"/>
</dbReference>
<evidence type="ECO:0008006" key="5">
    <source>
        <dbReference type="Google" id="ProtNLM"/>
    </source>
</evidence>
<dbReference type="Gramene" id="PVH32810">
    <property type="protein sequence ID" value="PVH32810"/>
    <property type="gene ID" value="PAHAL_9G493400"/>
</dbReference>
<protein>
    <recommendedName>
        <fullName evidence="5">Endosulphine</fullName>
    </recommendedName>
</protein>
<feature type="region of interest" description="Disordered" evidence="3">
    <location>
        <begin position="104"/>
        <end position="128"/>
    </location>
</feature>
<dbReference type="Gramene" id="PVH32811">
    <property type="protein sequence ID" value="PVH32811"/>
    <property type="gene ID" value="PAHAL_9G493400"/>
</dbReference>
<dbReference type="PANTHER" id="PTHR34804:SF5">
    <property type="entry name" value="CAMP-REGULATED PHOSPHOPROTEIN 19-RELATED PROTEIN"/>
    <property type="match status" value="1"/>
</dbReference>
<dbReference type="EMBL" id="CM008054">
    <property type="protein sequence ID" value="PVH32811.1"/>
    <property type="molecule type" value="Genomic_DNA"/>
</dbReference>
<proteinExistence type="inferred from homology"/>
<evidence type="ECO:0000256" key="3">
    <source>
        <dbReference type="SAM" id="MobiDB-lite"/>
    </source>
</evidence>
<dbReference type="InterPro" id="IPR006760">
    <property type="entry name" value="Endosulphine"/>
</dbReference>
<reference evidence="4" key="1">
    <citation type="submission" date="2018-04" db="EMBL/GenBank/DDBJ databases">
        <title>WGS assembly of Panicum hallii.</title>
        <authorList>
            <person name="Lovell J."/>
            <person name="Jenkins J."/>
            <person name="Lowry D."/>
            <person name="Mamidi S."/>
            <person name="Sreedasyam A."/>
            <person name="Weng X."/>
            <person name="Barry K."/>
            <person name="Bonette J."/>
            <person name="Campitelli B."/>
            <person name="Daum C."/>
            <person name="Gordon S."/>
            <person name="Gould B."/>
            <person name="Lipzen A."/>
            <person name="Macqueen A."/>
            <person name="Palacio-Mejia J."/>
            <person name="Plott C."/>
            <person name="Shakirov E."/>
            <person name="Shu S."/>
            <person name="Yoshinaga Y."/>
            <person name="Zane M."/>
            <person name="Rokhsar D."/>
            <person name="Grimwood J."/>
            <person name="Schmutz J."/>
            <person name="Juenger T."/>
        </authorList>
    </citation>
    <scope>NUCLEOTIDE SEQUENCE [LARGE SCALE GENOMIC DNA]</scope>
    <source>
        <strain evidence="4">FIL2</strain>
    </source>
</reference>
<feature type="compositionally biased region" description="Basic residues" evidence="3">
    <location>
        <begin position="213"/>
        <end position="224"/>
    </location>
</feature>
<accession>A0A2T8I563</accession>
<feature type="compositionally biased region" description="Pro residues" evidence="3">
    <location>
        <begin position="112"/>
        <end position="122"/>
    </location>
</feature>
<dbReference type="Proteomes" id="UP000243499">
    <property type="component" value="Chromosome 9"/>
</dbReference>
<gene>
    <name evidence="4" type="ORF">PAHAL_9G493400</name>
</gene>
<evidence type="ECO:0000313" key="4">
    <source>
        <dbReference type="EMBL" id="PVH32811.1"/>
    </source>
</evidence>
<name>A0A2T8I563_9POAL</name>
<organism evidence="4">
    <name type="scientific">Panicum hallii</name>
    <dbReference type="NCBI Taxonomy" id="206008"/>
    <lineage>
        <taxon>Eukaryota</taxon>
        <taxon>Viridiplantae</taxon>
        <taxon>Streptophyta</taxon>
        <taxon>Embryophyta</taxon>
        <taxon>Tracheophyta</taxon>
        <taxon>Spermatophyta</taxon>
        <taxon>Magnoliopsida</taxon>
        <taxon>Liliopsida</taxon>
        <taxon>Poales</taxon>
        <taxon>Poaceae</taxon>
        <taxon>PACMAD clade</taxon>
        <taxon>Panicoideae</taxon>
        <taxon>Panicodae</taxon>
        <taxon>Paniceae</taxon>
        <taxon>Panicinae</taxon>
        <taxon>Panicum</taxon>
        <taxon>Panicum sect. Panicum</taxon>
    </lineage>
</organism>
<feature type="region of interest" description="Disordered" evidence="3">
    <location>
        <begin position="201"/>
        <end position="233"/>
    </location>
</feature>